<proteinExistence type="predicted"/>
<dbReference type="EMBL" id="CP031146">
    <property type="protein sequence ID" value="AXM95536.1"/>
    <property type="molecule type" value="Genomic_DNA"/>
</dbReference>
<dbReference type="Proteomes" id="UP000256503">
    <property type="component" value="Chromosome"/>
</dbReference>
<sequence length="82" mass="9189">MLAVRAIECSDMQDQRITELQERLGLSWAEIAHVRQGITAALTPAAEQELLQSVNRLWSEYVFSGELPPGFSCSLGMRRILV</sequence>
<accession>A0AAD0R037</accession>
<organism evidence="1 2">
    <name type="scientific">Pseudomonas plecoglossicida</name>
    <dbReference type="NCBI Taxonomy" id="70775"/>
    <lineage>
        <taxon>Bacteria</taxon>
        <taxon>Pseudomonadati</taxon>
        <taxon>Pseudomonadota</taxon>
        <taxon>Gammaproteobacteria</taxon>
        <taxon>Pseudomonadales</taxon>
        <taxon>Pseudomonadaceae</taxon>
        <taxon>Pseudomonas</taxon>
    </lineage>
</organism>
<dbReference type="AlphaFoldDB" id="A0AAD0R037"/>
<name>A0AAD0R037_PSEDL</name>
<evidence type="ECO:0000313" key="1">
    <source>
        <dbReference type="EMBL" id="AXM95536.1"/>
    </source>
</evidence>
<evidence type="ECO:0000313" key="2">
    <source>
        <dbReference type="Proteomes" id="UP000256503"/>
    </source>
</evidence>
<gene>
    <name evidence="1" type="ORF">DVB73_06840</name>
</gene>
<reference evidence="1 2" key="1">
    <citation type="submission" date="2018-07" db="EMBL/GenBank/DDBJ databases">
        <title>Complete genome sequence of a Pseudomonas plecoglossicida strain pathogenic to the marine fish, Larimichthys crocea.</title>
        <authorList>
            <person name="Tao Z."/>
        </authorList>
    </citation>
    <scope>NUCLEOTIDE SEQUENCE [LARGE SCALE GENOMIC DNA]</scope>
    <source>
        <strain evidence="1 2">XSDHY-P</strain>
    </source>
</reference>
<protein>
    <submittedName>
        <fullName evidence="1">Uncharacterized protein</fullName>
    </submittedName>
</protein>